<organism evidence="8 9">
    <name type="scientific">Micromonas commoda (strain RCC299 / NOUM17 / CCMP2709)</name>
    <name type="common">Picoplanktonic green alga</name>
    <dbReference type="NCBI Taxonomy" id="296587"/>
    <lineage>
        <taxon>Eukaryota</taxon>
        <taxon>Viridiplantae</taxon>
        <taxon>Chlorophyta</taxon>
        <taxon>Mamiellophyceae</taxon>
        <taxon>Mamiellales</taxon>
        <taxon>Mamiellaceae</taxon>
        <taxon>Micromonas</taxon>
    </lineage>
</organism>
<evidence type="ECO:0000256" key="5">
    <source>
        <dbReference type="ARBA" id="ARBA00025758"/>
    </source>
</evidence>
<dbReference type="GO" id="GO:0005681">
    <property type="term" value="C:spliceosomal complex"/>
    <property type="evidence" value="ECO:0007669"/>
    <property type="project" value="InterPro"/>
</dbReference>
<dbReference type="GO" id="GO:0032797">
    <property type="term" value="C:SMN complex"/>
    <property type="evidence" value="ECO:0007669"/>
    <property type="project" value="TreeGrafter"/>
</dbReference>
<feature type="region of interest" description="Disordered" evidence="7">
    <location>
        <begin position="1"/>
        <end position="65"/>
    </location>
</feature>
<dbReference type="AlphaFoldDB" id="C1EDC1"/>
<comment type="similarity">
    <text evidence="5">Belongs to the gemin-2 family.</text>
</comment>
<dbReference type="RefSeq" id="XP_002504770.1">
    <property type="nucleotide sequence ID" value="XM_002504724.1"/>
</dbReference>
<feature type="compositionally biased region" description="Acidic residues" evidence="7">
    <location>
        <begin position="9"/>
        <end position="39"/>
    </location>
</feature>
<dbReference type="eggNOG" id="ENOG502SAZ2">
    <property type="taxonomic scope" value="Eukaryota"/>
</dbReference>
<dbReference type="STRING" id="296587.C1EDC1"/>
<dbReference type="GO" id="GO:0000387">
    <property type="term" value="P:spliceosomal snRNP assembly"/>
    <property type="evidence" value="ECO:0007669"/>
    <property type="project" value="InterPro"/>
</dbReference>
<evidence type="ECO:0000256" key="1">
    <source>
        <dbReference type="ARBA" id="ARBA00004496"/>
    </source>
</evidence>
<evidence type="ECO:0000256" key="2">
    <source>
        <dbReference type="ARBA" id="ARBA00022490"/>
    </source>
</evidence>
<evidence type="ECO:0000256" key="3">
    <source>
        <dbReference type="ARBA" id="ARBA00022664"/>
    </source>
</evidence>
<sequence>MSLDKVDEEHYEDDEDFEEEEIDIEEEEEEEEDEKVAEDEDRRQGMRARALPADGDPDFDSGPPVDGFEYLRRVRHEAKNVPDVMVSPTIDPRAFDHKQTRGYVPELGGYVPPKCPDCARPDKDWQREFLADFSDLRAWVLRTAARRETSGQSAGGGKGLALASQAALERMDDLNEPEGVSFDTLIRSDEVSAAAAFRAHARALASRLSAEEDELAKSAEPMTPAILHARASWFYALAARVGLPLDAETSASVRALARALAMRRSKVTSSRDPSLPHIQVCLAVAGKYFGQFSEE</sequence>
<keyword evidence="3" id="KW-0507">mRNA processing</keyword>
<keyword evidence="2" id="KW-0963">Cytoplasm</keyword>
<reference evidence="8 9" key="1">
    <citation type="journal article" date="2009" name="Science">
        <title>Green evolution and dynamic adaptations revealed by genomes of the marine picoeukaryotes Micromonas.</title>
        <authorList>
            <person name="Worden A.Z."/>
            <person name="Lee J.H."/>
            <person name="Mock T."/>
            <person name="Rouze P."/>
            <person name="Simmons M.P."/>
            <person name="Aerts A.L."/>
            <person name="Allen A.E."/>
            <person name="Cuvelier M.L."/>
            <person name="Derelle E."/>
            <person name="Everett M.V."/>
            <person name="Foulon E."/>
            <person name="Grimwood J."/>
            <person name="Gundlach H."/>
            <person name="Henrissat B."/>
            <person name="Napoli C."/>
            <person name="McDonald S.M."/>
            <person name="Parker M.S."/>
            <person name="Rombauts S."/>
            <person name="Salamov A."/>
            <person name="Von Dassow P."/>
            <person name="Badger J.H."/>
            <person name="Coutinho P.M."/>
            <person name="Demir E."/>
            <person name="Dubchak I."/>
            <person name="Gentemann C."/>
            <person name="Eikrem W."/>
            <person name="Gready J.E."/>
            <person name="John U."/>
            <person name="Lanier W."/>
            <person name="Lindquist E.A."/>
            <person name="Lucas S."/>
            <person name="Mayer K.F."/>
            <person name="Moreau H."/>
            <person name="Not F."/>
            <person name="Otillar R."/>
            <person name="Panaud O."/>
            <person name="Pangilinan J."/>
            <person name="Paulsen I."/>
            <person name="Piegu B."/>
            <person name="Poliakov A."/>
            <person name="Robbens S."/>
            <person name="Schmutz J."/>
            <person name="Toulza E."/>
            <person name="Wyss T."/>
            <person name="Zelensky A."/>
            <person name="Zhou K."/>
            <person name="Armbrust E.V."/>
            <person name="Bhattacharya D."/>
            <person name="Goodenough U.W."/>
            <person name="Van de Peer Y."/>
            <person name="Grigoriev I.V."/>
        </authorList>
    </citation>
    <scope>NUCLEOTIDE SEQUENCE [LARGE SCALE GENOMIC DNA]</scope>
    <source>
        <strain evidence="9">RCC299 / NOUM17</strain>
    </source>
</reference>
<dbReference type="InterPro" id="IPR035426">
    <property type="entry name" value="Gemin2/Brr1"/>
</dbReference>
<dbReference type="InParanoid" id="C1EDC1"/>
<dbReference type="EMBL" id="CP001330">
    <property type="protein sequence ID" value="ACO66028.1"/>
    <property type="molecule type" value="Genomic_DNA"/>
</dbReference>
<accession>C1EDC1</accession>
<keyword evidence="4" id="KW-0508">mRNA splicing</keyword>
<dbReference type="Gene3D" id="1.20.58.1070">
    <property type="match status" value="1"/>
</dbReference>
<comment type="subcellular location">
    <subcellularLocation>
        <location evidence="1">Cytoplasm</location>
    </subcellularLocation>
</comment>
<dbReference type="KEGG" id="mis:MICPUN_62217"/>
<dbReference type="OrthoDB" id="428895at2759"/>
<evidence type="ECO:0000256" key="7">
    <source>
        <dbReference type="SAM" id="MobiDB-lite"/>
    </source>
</evidence>
<dbReference type="GeneID" id="8247505"/>
<dbReference type="PANTHER" id="PTHR12794:SF0">
    <property type="entry name" value="GEM-ASSOCIATED PROTEIN 2"/>
    <property type="match status" value="1"/>
</dbReference>
<evidence type="ECO:0000256" key="4">
    <source>
        <dbReference type="ARBA" id="ARBA00023187"/>
    </source>
</evidence>
<gene>
    <name evidence="8" type="ORF">MICPUN_62217</name>
</gene>
<proteinExistence type="inferred from homology"/>
<evidence type="ECO:0000313" key="8">
    <source>
        <dbReference type="EMBL" id="ACO66028.1"/>
    </source>
</evidence>
<keyword evidence="9" id="KW-1185">Reference proteome</keyword>
<protein>
    <recommendedName>
        <fullName evidence="6">Gem-associated protein 2</fullName>
    </recommendedName>
</protein>
<name>C1EDC1_MICCC</name>
<dbReference type="Pfam" id="PF04938">
    <property type="entry name" value="SIP1"/>
    <property type="match status" value="1"/>
</dbReference>
<evidence type="ECO:0000256" key="6">
    <source>
        <dbReference type="ARBA" id="ARBA00047179"/>
    </source>
</evidence>
<evidence type="ECO:0000313" key="9">
    <source>
        <dbReference type="Proteomes" id="UP000002009"/>
    </source>
</evidence>
<dbReference type="PANTHER" id="PTHR12794">
    <property type="entry name" value="GEMIN2"/>
    <property type="match status" value="1"/>
</dbReference>
<dbReference type="PIRSF" id="PIRSF038038">
    <property type="entry name" value="SMN_Gemin2"/>
    <property type="match status" value="1"/>
</dbReference>
<dbReference type="InterPro" id="IPR017364">
    <property type="entry name" value="GEMIN2"/>
</dbReference>
<dbReference type="GO" id="GO:0000245">
    <property type="term" value="P:spliceosomal complex assembly"/>
    <property type="evidence" value="ECO:0007669"/>
    <property type="project" value="InterPro"/>
</dbReference>
<dbReference type="Proteomes" id="UP000002009">
    <property type="component" value="Chromosome 11"/>
</dbReference>
<dbReference type="OMA" id="ASKHWED"/>